<evidence type="ECO:0000256" key="3">
    <source>
        <dbReference type="ARBA" id="ARBA00022989"/>
    </source>
</evidence>
<dbReference type="InterPro" id="IPR051694">
    <property type="entry name" value="Immunoregulatory_rcpt-like"/>
</dbReference>
<keyword evidence="3 6" id="KW-1133">Transmembrane helix</keyword>
<evidence type="ECO:0008006" key="9">
    <source>
        <dbReference type="Google" id="ProtNLM"/>
    </source>
</evidence>
<evidence type="ECO:0000256" key="1">
    <source>
        <dbReference type="ARBA" id="ARBA00004167"/>
    </source>
</evidence>
<keyword evidence="4 6" id="KW-0472">Membrane</keyword>
<keyword evidence="8" id="KW-1185">Reference proteome</keyword>
<dbReference type="GO" id="GO:0016020">
    <property type="term" value="C:membrane"/>
    <property type="evidence" value="ECO:0007669"/>
    <property type="project" value="UniProtKB-SubCell"/>
</dbReference>
<evidence type="ECO:0000313" key="7">
    <source>
        <dbReference type="EMBL" id="PLN83957.1"/>
    </source>
</evidence>
<accession>A0A2J5I2A0</accession>
<dbReference type="EMBL" id="KZ559515">
    <property type="protein sequence ID" value="PLN83957.1"/>
    <property type="molecule type" value="Genomic_DNA"/>
</dbReference>
<feature type="region of interest" description="Disordered" evidence="5">
    <location>
        <begin position="134"/>
        <end position="153"/>
    </location>
</feature>
<feature type="region of interest" description="Disordered" evidence="5">
    <location>
        <begin position="206"/>
        <end position="260"/>
    </location>
</feature>
<evidence type="ECO:0000313" key="8">
    <source>
        <dbReference type="Proteomes" id="UP000235023"/>
    </source>
</evidence>
<dbReference type="GO" id="GO:0071944">
    <property type="term" value="C:cell periphery"/>
    <property type="evidence" value="ECO:0007669"/>
    <property type="project" value="UniProtKB-ARBA"/>
</dbReference>
<feature type="compositionally biased region" description="Basic and acidic residues" evidence="5">
    <location>
        <begin position="234"/>
        <end position="260"/>
    </location>
</feature>
<name>A0A2J5I2A0_9EURO</name>
<proteinExistence type="predicted"/>
<dbReference type="OrthoDB" id="5215637at2759"/>
<dbReference type="Proteomes" id="UP000235023">
    <property type="component" value="Unassembled WGS sequence"/>
</dbReference>
<reference evidence="8" key="1">
    <citation type="submission" date="2017-12" db="EMBL/GenBank/DDBJ databases">
        <authorList>
            <consortium name="DOE Joint Genome Institute"/>
            <person name="Mondo S.J."/>
            <person name="Kjaerbolling I."/>
            <person name="Vesth T.C."/>
            <person name="Frisvad J.C."/>
            <person name="Nybo J.L."/>
            <person name="Theobald S."/>
            <person name="Kuo A."/>
            <person name="Bowyer P."/>
            <person name="Matsuda Y."/>
            <person name="Lyhne E.K."/>
            <person name="Kogle M.E."/>
            <person name="Clum A."/>
            <person name="Lipzen A."/>
            <person name="Salamov A."/>
            <person name="Ngan C.Y."/>
            <person name="Daum C."/>
            <person name="Chiniquy J."/>
            <person name="Barry K."/>
            <person name="LaButti K."/>
            <person name="Haridas S."/>
            <person name="Simmons B.A."/>
            <person name="Magnuson J.K."/>
            <person name="Mortensen U.H."/>
            <person name="Larsen T.O."/>
            <person name="Grigoriev I.V."/>
            <person name="Baker S.E."/>
            <person name="Andersen M.R."/>
            <person name="Nordberg H.P."/>
            <person name="Cantor M.N."/>
            <person name="Hua S.X."/>
        </authorList>
    </citation>
    <scope>NUCLEOTIDE SEQUENCE [LARGE SCALE GENOMIC DNA]</scope>
    <source>
        <strain evidence="8">IBT 19404</strain>
    </source>
</reference>
<dbReference type="AlphaFoldDB" id="A0A2J5I2A0"/>
<evidence type="ECO:0000256" key="5">
    <source>
        <dbReference type="SAM" id="MobiDB-lite"/>
    </source>
</evidence>
<evidence type="ECO:0000256" key="6">
    <source>
        <dbReference type="SAM" id="Phobius"/>
    </source>
</evidence>
<organism evidence="7 8">
    <name type="scientific">Aspergillus taichungensis</name>
    <dbReference type="NCBI Taxonomy" id="482145"/>
    <lineage>
        <taxon>Eukaryota</taxon>
        <taxon>Fungi</taxon>
        <taxon>Dikarya</taxon>
        <taxon>Ascomycota</taxon>
        <taxon>Pezizomycotina</taxon>
        <taxon>Eurotiomycetes</taxon>
        <taxon>Eurotiomycetidae</taxon>
        <taxon>Eurotiales</taxon>
        <taxon>Aspergillaceae</taxon>
        <taxon>Aspergillus</taxon>
        <taxon>Aspergillus subgen. Circumdati</taxon>
    </lineage>
</organism>
<evidence type="ECO:0000256" key="4">
    <source>
        <dbReference type="ARBA" id="ARBA00023136"/>
    </source>
</evidence>
<dbReference type="PANTHER" id="PTHR15549">
    <property type="entry name" value="PAIRED IMMUNOGLOBULIN-LIKE TYPE 2 RECEPTOR"/>
    <property type="match status" value="1"/>
</dbReference>
<feature type="transmembrane region" description="Helical" evidence="6">
    <location>
        <begin position="172"/>
        <end position="196"/>
    </location>
</feature>
<protein>
    <recommendedName>
        <fullName evidence="9">Mid2 domain-containing protein</fullName>
    </recommendedName>
</protein>
<gene>
    <name evidence="7" type="ORF">BDW42DRAFT_163921</name>
</gene>
<comment type="subcellular location">
    <subcellularLocation>
        <location evidence="1">Membrane</location>
        <topology evidence="1">Single-pass membrane protein</topology>
    </subcellularLocation>
</comment>
<sequence length="260" mass="27212">MSSCFRMKEGKILRWNNDVPCAPTNAASPYAPCCLVGHYCLSNGICNDPYGLPGLKFYNADCSDPTMQDPSCITRCGGRNTSFLTYVDDFSAHWACCTRHPNGDPDCGVISDDQFPGPRPEDLTTIAYISKDGSASYAPTSSPTTTGGSRASATATATATKSSSSSGIGAGAAAGIGVGVGLAVFIVAAVVAFIYFRKKWGPKPVEGQHGKGAGYDSAGHWAGGDPALVGARDQPGRAHELDKTRSPARELDGQYTRELE</sequence>
<keyword evidence="2 6" id="KW-0812">Transmembrane</keyword>
<dbReference type="PANTHER" id="PTHR15549:SF6">
    <property type="entry name" value="MID2 DOMAIN-CONTAINING PROTEIN"/>
    <property type="match status" value="1"/>
</dbReference>
<evidence type="ECO:0000256" key="2">
    <source>
        <dbReference type="ARBA" id="ARBA00022692"/>
    </source>
</evidence>